<accession>A0ACB8R4T0</accession>
<keyword evidence="2" id="KW-1185">Reference proteome</keyword>
<dbReference type="EMBL" id="MU276392">
    <property type="protein sequence ID" value="KAI0038897.1"/>
    <property type="molecule type" value="Genomic_DNA"/>
</dbReference>
<protein>
    <submittedName>
        <fullName evidence="1">Cytochrome P450</fullName>
    </submittedName>
</protein>
<dbReference type="Proteomes" id="UP000814033">
    <property type="component" value="Unassembled WGS sequence"/>
</dbReference>
<reference evidence="1" key="1">
    <citation type="submission" date="2021-02" db="EMBL/GenBank/DDBJ databases">
        <authorList>
            <consortium name="DOE Joint Genome Institute"/>
            <person name="Ahrendt S."/>
            <person name="Looney B.P."/>
            <person name="Miyauchi S."/>
            <person name="Morin E."/>
            <person name="Drula E."/>
            <person name="Courty P.E."/>
            <person name="Chicoki N."/>
            <person name="Fauchery L."/>
            <person name="Kohler A."/>
            <person name="Kuo A."/>
            <person name="Labutti K."/>
            <person name="Pangilinan J."/>
            <person name="Lipzen A."/>
            <person name="Riley R."/>
            <person name="Andreopoulos W."/>
            <person name="He G."/>
            <person name="Johnson J."/>
            <person name="Barry K.W."/>
            <person name="Grigoriev I.V."/>
            <person name="Nagy L."/>
            <person name="Hibbett D."/>
            <person name="Henrissat B."/>
            <person name="Matheny P.B."/>
            <person name="Labbe J."/>
            <person name="Martin F."/>
        </authorList>
    </citation>
    <scope>NUCLEOTIDE SEQUENCE</scope>
    <source>
        <strain evidence="1">FP105234-sp</strain>
    </source>
</reference>
<reference evidence="1" key="2">
    <citation type="journal article" date="2022" name="New Phytol.">
        <title>Evolutionary transition to the ectomycorrhizal habit in the genomes of a hyperdiverse lineage of mushroom-forming fungi.</title>
        <authorList>
            <person name="Looney B."/>
            <person name="Miyauchi S."/>
            <person name="Morin E."/>
            <person name="Drula E."/>
            <person name="Courty P.E."/>
            <person name="Kohler A."/>
            <person name="Kuo A."/>
            <person name="LaButti K."/>
            <person name="Pangilinan J."/>
            <person name="Lipzen A."/>
            <person name="Riley R."/>
            <person name="Andreopoulos W."/>
            <person name="He G."/>
            <person name="Johnson J."/>
            <person name="Nolan M."/>
            <person name="Tritt A."/>
            <person name="Barry K.W."/>
            <person name="Grigoriev I.V."/>
            <person name="Nagy L.G."/>
            <person name="Hibbett D."/>
            <person name="Henrissat B."/>
            <person name="Matheny P.B."/>
            <person name="Labbe J."/>
            <person name="Martin F.M."/>
        </authorList>
    </citation>
    <scope>NUCLEOTIDE SEQUENCE</scope>
    <source>
        <strain evidence="1">FP105234-sp</strain>
    </source>
</reference>
<sequence length="213" mass="23795">LSRILQTLAERQDIQDKLREELTEAQANASGKLGYDELTYGLPYLDAVCREVLRVHPPVSFVQRMCSADTYMPLSTAIYTEKYGHVSSLLVPKNTTILVNVRAINRDPAIWGPDAAELKPERWLSPLPESVTQARIPGVYSNTLTFFGGGHACIGFKFAQLEMKVALAELIPHFRFHLDKKQEVFWRFGGVTTPAVRGSAVVGPQMPLIIERV</sequence>
<proteinExistence type="predicted"/>
<evidence type="ECO:0000313" key="2">
    <source>
        <dbReference type="Proteomes" id="UP000814033"/>
    </source>
</evidence>
<gene>
    <name evidence="1" type="ORF">FA95DRAFT_1504925</name>
</gene>
<comment type="caution">
    <text evidence="1">The sequence shown here is derived from an EMBL/GenBank/DDBJ whole genome shotgun (WGS) entry which is preliminary data.</text>
</comment>
<feature type="non-terminal residue" evidence="1">
    <location>
        <position position="1"/>
    </location>
</feature>
<evidence type="ECO:0000313" key="1">
    <source>
        <dbReference type="EMBL" id="KAI0038897.1"/>
    </source>
</evidence>
<organism evidence="1 2">
    <name type="scientific">Auriscalpium vulgare</name>
    <dbReference type="NCBI Taxonomy" id="40419"/>
    <lineage>
        <taxon>Eukaryota</taxon>
        <taxon>Fungi</taxon>
        <taxon>Dikarya</taxon>
        <taxon>Basidiomycota</taxon>
        <taxon>Agaricomycotina</taxon>
        <taxon>Agaricomycetes</taxon>
        <taxon>Russulales</taxon>
        <taxon>Auriscalpiaceae</taxon>
        <taxon>Auriscalpium</taxon>
    </lineage>
</organism>
<name>A0ACB8R4T0_9AGAM</name>